<dbReference type="PANTHER" id="PTHR30489">
    <property type="entry name" value="LIPOPROTEIN-RELEASING SYSTEM TRANSMEMBRANE PROTEIN LOLE"/>
    <property type="match status" value="1"/>
</dbReference>
<dbReference type="RefSeq" id="WP_021249461.1">
    <property type="nucleotide sequence ID" value="NZ_ATJV01000056.1"/>
</dbReference>
<keyword evidence="11" id="KW-1185">Reference proteome</keyword>
<dbReference type="eggNOG" id="COG4591">
    <property type="taxonomic scope" value="Bacteria"/>
</dbReference>
<keyword evidence="6 7" id="KW-0472">Membrane</keyword>
<dbReference type="EMBL" id="ATJV01000056">
    <property type="protein sequence ID" value="EPZ15483.1"/>
    <property type="molecule type" value="Genomic_DNA"/>
</dbReference>
<accession>T0AY47</accession>
<evidence type="ECO:0000313" key="10">
    <source>
        <dbReference type="EMBL" id="EPZ15483.1"/>
    </source>
</evidence>
<feature type="transmembrane region" description="Helical" evidence="7">
    <location>
        <begin position="323"/>
        <end position="356"/>
    </location>
</feature>
<dbReference type="InterPro" id="IPR025857">
    <property type="entry name" value="MacB_PCD"/>
</dbReference>
<dbReference type="GO" id="GO:0044874">
    <property type="term" value="P:lipoprotein localization to outer membrane"/>
    <property type="evidence" value="ECO:0007669"/>
    <property type="project" value="TreeGrafter"/>
</dbReference>
<proteinExistence type="inferred from homology"/>
<dbReference type="OrthoDB" id="9770036at2"/>
<dbReference type="PATRIC" id="fig|1348657.5.peg.2039"/>
<keyword evidence="4 7" id="KW-0812">Transmembrane</keyword>
<feature type="domain" description="MacB-like periplasmic core" evidence="9">
    <location>
        <begin position="28"/>
        <end position="248"/>
    </location>
</feature>
<comment type="caution">
    <text evidence="10">The sequence shown here is derived from an EMBL/GenBank/DDBJ whole genome shotgun (WGS) entry which is preliminary data.</text>
</comment>
<gene>
    <name evidence="10" type="ORF">M622_15840</name>
</gene>
<dbReference type="Proteomes" id="UP000015455">
    <property type="component" value="Unassembled WGS sequence"/>
</dbReference>
<evidence type="ECO:0000256" key="4">
    <source>
        <dbReference type="ARBA" id="ARBA00022692"/>
    </source>
</evidence>
<name>T0AY47_9RHOO</name>
<evidence type="ECO:0000313" key="11">
    <source>
        <dbReference type="Proteomes" id="UP000015455"/>
    </source>
</evidence>
<evidence type="ECO:0000256" key="6">
    <source>
        <dbReference type="ARBA" id="ARBA00023136"/>
    </source>
</evidence>
<protein>
    <submittedName>
        <fullName evidence="10">Uncharacterized protein</fullName>
    </submittedName>
</protein>
<sequence>MLDEATNHARLTLLMALRNLFRQRRRAALALLIISGGVVTFLLAGGFIHWLLGNMRESTIHSQLGHVQVIRPGYFRQGLGDPYQYLLPADSGVAKHAGVERLRTVAPRLVFNGLISLGDNTALSFTGEGIEPELEAPIARSVRIVAGNNLASSEEQSAILGQGLAANLGARPGDTIVLLANTAKGGLNAVELKVVGTFATTAKAYDDAALRVPIDIARKLMRVEGATSWVVLLEETDGTDGAVERLRQALPADKFEVIPWYELADFYNKTVKLFTRQVDVVRLLIALIVILSISNTLSMAVIERTGEIGTTMALGVRRRGVMVMFLTEGALLGAIGGLLGVGLGALLAMAISAVGIPMPPPPGMDIGFIGRISISPGLAMDAFTLAFITTLLASIMPAWKASRMNIVDALRHQR</sequence>
<evidence type="ECO:0000259" key="8">
    <source>
        <dbReference type="Pfam" id="PF02687"/>
    </source>
</evidence>
<dbReference type="InterPro" id="IPR051447">
    <property type="entry name" value="Lipoprotein-release_system"/>
</dbReference>
<dbReference type="Pfam" id="PF02687">
    <property type="entry name" value="FtsX"/>
    <property type="match status" value="1"/>
</dbReference>
<reference evidence="10 11" key="1">
    <citation type="submission" date="2013-06" db="EMBL/GenBank/DDBJ databases">
        <title>Draft genome sequence of Thauera terpenica.</title>
        <authorList>
            <person name="Liu B."/>
            <person name="Frostegard A.H."/>
            <person name="Shapleigh J.P."/>
        </authorList>
    </citation>
    <scope>NUCLEOTIDE SEQUENCE [LARGE SCALE GENOMIC DNA]</scope>
    <source>
        <strain evidence="10 11">58Eu</strain>
    </source>
</reference>
<evidence type="ECO:0000256" key="5">
    <source>
        <dbReference type="ARBA" id="ARBA00022989"/>
    </source>
</evidence>
<feature type="transmembrane region" description="Helical" evidence="7">
    <location>
        <begin position="27"/>
        <end position="52"/>
    </location>
</feature>
<comment type="similarity">
    <text evidence="2">Belongs to the ABC-4 integral membrane protein family. LolC/E subfamily.</text>
</comment>
<keyword evidence="5 7" id="KW-1133">Transmembrane helix</keyword>
<dbReference type="PANTHER" id="PTHR30489:SF0">
    <property type="entry name" value="LIPOPROTEIN-RELEASING SYSTEM TRANSMEMBRANE PROTEIN LOLE"/>
    <property type="match status" value="1"/>
</dbReference>
<evidence type="ECO:0000259" key="9">
    <source>
        <dbReference type="Pfam" id="PF12704"/>
    </source>
</evidence>
<keyword evidence="3" id="KW-1003">Cell membrane</keyword>
<dbReference type="Pfam" id="PF12704">
    <property type="entry name" value="MacB_PCD"/>
    <property type="match status" value="1"/>
</dbReference>
<evidence type="ECO:0000256" key="7">
    <source>
        <dbReference type="SAM" id="Phobius"/>
    </source>
</evidence>
<evidence type="ECO:0000256" key="2">
    <source>
        <dbReference type="ARBA" id="ARBA00005236"/>
    </source>
</evidence>
<dbReference type="AlphaFoldDB" id="T0AY47"/>
<dbReference type="GO" id="GO:0098797">
    <property type="term" value="C:plasma membrane protein complex"/>
    <property type="evidence" value="ECO:0007669"/>
    <property type="project" value="TreeGrafter"/>
</dbReference>
<feature type="domain" description="ABC3 transporter permease C-terminal" evidence="8">
    <location>
        <begin position="283"/>
        <end position="406"/>
    </location>
</feature>
<feature type="transmembrane region" description="Helical" evidence="7">
    <location>
        <begin position="368"/>
        <end position="395"/>
    </location>
</feature>
<evidence type="ECO:0000256" key="1">
    <source>
        <dbReference type="ARBA" id="ARBA00004651"/>
    </source>
</evidence>
<feature type="transmembrane region" description="Helical" evidence="7">
    <location>
        <begin position="280"/>
        <end position="302"/>
    </location>
</feature>
<dbReference type="InterPro" id="IPR003838">
    <property type="entry name" value="ABC3_permease_C"/>
</dbReference>
<comment type="subcellular location">
    <subcellularLocation>
        <location evidence="1">Cell membrane</location>
        <topology evidence="1">Multi-pass membrane protein</topology>
    </subcellularLocation>
</comment>
<evidence type="ECO:0000256" key="3">
    <source>
        <dbReference type="ARBA" id="ARBA00022475"/>
    </source>
</evidence>
<organism evidence="10 11">
    <name type="scientific">Thauera terpenica 58Eu</name>
    <dbReference type="NCBI Taxonomy" id="1348657"/>
    <lineage>
        <taxon>Bacteria</taxon>
        <taxon>Pseudomonadati</taxon>
        <taxon>Pseudomonadota</taxon>
        <taxon>Betaproteobacteria</taxon>
        <taxon>Rhodocyclales</taxon>
        <taxon>Zoogloeaceae</taxon>
        <taxon>Thauera</taxon>
    </lineage>
</organism>
<dbReference type="STRING" id="1348657.M622_15840"/>